<dbReference type="InterPro" id="IPR002110">
    <property type="entry name" value="Ankyrin_rpt"/>
</dbReference>
<keyword evidence="13" id="KW-1185">Reference proteome</keyword>
<feature type="compositionally biased region" description="Low complexity" evidence="10">
    <location>
        <begin position="7"/>
        <end position="17"/>
    </location>
</feature>
<dbReference type="GO" id="GO:0005634">
    <property type="term" value="C:nucleus"/>
    <property type="evidence" value="ECO:0007669"/>
    <property type="project" value="UniProtKB-SubCell"/>
</dbReference>
<dbReference type="Pfam" id="PF12796">
    <property type="entry name" value="Ank_2"/>
    <property type="match status" value="1"/>
</dbReference>
<reference evidence="12" key="1">
    <citation type="submission" date="2023-06" db="EMBL/GenBank/DDBJ databases">
        <title>Genomic analysis of the entomopathogenic nematode Steinernema hermaphroditum.</title>
        <authorList>
            <person name="Schwarz E.M."/>
            <person name="Heppert J.K."/>
            <person name="Baniya A."/>
            <person name="Schwartz H.T."/>
            <person name="Tan C.-H."/>
            <person name="Antoshechkin I."/>
            <person name="Sternberg P.W."/>
            <person name="Goodrich-Blair H."/>
            <person name="Dillman A.R."/>
        </authorList>
    </citation>
    <scope>NUCLEOTIDE SEQUENCE</scope>
    <source>
        <strain evidence="12">PS9179</strain>
        <tissue evidence="12">Whole animal</tissue>
    </source>
</reference>
<evidence type="ECO:0000256" key="5">
    <source>
        <dbReference type="ARBA" id="ARBA00023043"/>
    </source>
</evidence>
<keyword evidence="9" id="KW-0175">Coiled coil</keyword>
<dbReference type="InterPro" id="IPR036028">
    <property type="entry name" value="SH3-like_dom_sf"/>
</dbReference>
<feature type="region of interest" description="Disordered" evidence="10">
    <location>
        <begin position="509"/>
        <end position="536"/>
    </location>
</feature>
<accession>A0AA39HSQ6</accession>
<feature type="compositionally biased region" description="Polar residues" evidence="10">
    <location>
        <begin position="51"/>
        <end position="60"/>
    </location>
</feature>
<keyword evidence="3" id="KW-0053">Apoptosis</keyword>
<dbReference type="InterPro" id="IPR001452">
    <property type="entry name" value="SH3_domain"/>
</dbReference>
<dbReference type="SUPFAM" id="SSF50044">
    <property type="entry name" value="SH3-domain"/>
    <property type="match status" value="1"/>
</dbReference>
<dbReference type="SMART" id="SM00326">
    <property type="entry name" value="SH3"/>
    <property type="match status" value="1"/>
</dbReference>
<dbReference type="InterPro" id="IPR047163">
    <property type="entry name" value="ASPP1/2"/>
</dbReference>
<dbReference type="PROSITE" id="PS50002">
    <property type="entry name" value="SH3"/>
    <property type="match status" value="1"/>
</dbReference>
<dbReference type="CDD" id="cd00174">
    <property type="entry name" value="SH3"/>
    <property type="match status" value="1"/>
</dbReference>
<dbReference type="PRINTS" id="PR00452">
    <property type="entry name" value="SH3DOMAIN"/>
</dbReference>
<dbReference type="EMBL" id="JAUCMV010000003">
    <property type="protein sequence ID" value="KAK0410202.1"/>
    <property type="molecule type" value="Genomic_DNA"/>
</dbReference>
<dbReference type="GO" id="GO:0006915">
    <property type="term" value="P:apoptotic process"/>
    <property type="evidence" value="ECO:0007669"/>
    <property type="project" value="UniProtKB-KW"/>
</dbReference>
<feature type="coiled-coil region" evidence="9">
    <location>
        <begin position="112"/>
        <end position="143"/>
    </location>
</feature>
<proteinExistence type="predicted"/>
<feature type="region of interest" description="Disordered" evidence="10">
    <location>
        <begin position="1"/>
        <end position="104"/>
    </location>
</feature>
<sequence>MNRRESSASAVSLIHSSDTVRLLPKMVAASRNSPASSSTPPNRIAVRPPQIISSNPQLQQHYYVPPARSTPQPMPSGHPVTHRQSPYAFQQQQPPQKPPPPNYYRYEPTTSYNKLVDLAEQQRREMESNRREIEQKERYLRQNSHSNEQVVREKLRNTRSDVARDERELAQLTHIRRETQRLQGSNYEKLRQKENLEKTVAQEKSNLRDAVAKCDVLKQQADLLYRRRAAAANAAIAQQRMINTTAIGTSDSPNFASGSLQRSQVTSVDRPKASIEPFHIQKPSTDRSSPNEVIGLDQVDCKKVVEKFAPPPAMVTFRKHQENYGLGKYDCAPSTSSSNMVSSGVGTINSKNVTMRGRSNHLSLLLDRGLNNEQKSSESLDAPGSRLSIGKTDLLSLRGDTLKAAKRRSWAQTDSSTEMENIRRFLFEEQKKGKSHITFDDIGKPPMATAEVGTEDHAIHKVTFRAGQHAPQRPAPLVEPECMDMPPPPKVDGEATILETGVLISESPDFIADDDSEQRLSATSTEDSVADEEEERLLDDSLPKVDEETMKLIKPTPAKGILRPLGLKKPRRNIFFEPFTLLLDAALEGHMDTVRENAEKVESVSMANAEGITAMHNAICAGHYEIVKFLIEQDAYVNAPDADGWTPLHCAASCNYYAMVKILIENGACVYATTISDFKTPQQMCEIEEDGYDVCMGYLEAVITSMGVANDGKVYAAYDYDAEQEDELSFVAGDVLRVLRRDKSDPMWWECEHTETQNTGLVPCNYLSLYPSRMQKTRLGFQHFELVSATPSPVANGVRIGAALPTLAALTIS</sequence>
<keyword evidence="2 8" id="KW-0728">SH3 domain</keyword>
<evidence type="ECO:0000313" key="12">
    <source>
        <dbReference type="EMBL" id="KAK0410202.1"/>
    </source>
</evidence>
<evidence type="ECO:0000256" key="6">
    <source>
        <dbReference type="ARBA" id="ARBA00023242"/>
    </source>
</evidence>
<dbReference type="PANTHER" id="PTHR24131:SF10">
    <property type="entry name" value="ANKYRIN-REPEAT, SH3-DOMAIN, AND PROLINE-RICH-REGION CONTAINING PROTEIN, ISOFORM B"/>
    <property type="match status" value="1"/>
</dbReference>
<dbReference type="Gene3D" id="1.25.40.20">
    <property type="entry name" value="Ankyrin repeat-containing domain"/>
    <property type="match status" value="1"/>
</dbReference>
<evidence type="ECO:0000313" key="13">
    <source>
        <dbReference type="Proteomes" id="UP001175271"/>
    </source>
</evidence>
<dbReference type="AlphaFoldDB" id="A0AA39HSQ6"/>
<dbReference type="PROSITE" id="PS50297">
    <property type="entry name" value="ANK_REP_REGION"/>
    <property type="match status" value="2"/>
</dbReference>
<name>A0AA39HSQ6_9BILA</name>
<dbReference type="Pfam" id="PF00018">
    <property type="entry name" value="SH3_1"/>
    <property type="match status" value="1"/>
</dbReference>
<protein>
    <recommendedName>
        <fullName evidence="11">SH3 domain-containing protein</fullName>
    </recommendedName>
</protein>
<dbReference type="PANTHER" id="PTHR24131">
    <property type="entry name" value="APOPTOSIS-STIMULATING OF P53 PROTEIN"/>
    <property type="match status" value="1"/>
</dbReference>
<dbReference type="PROSITE" id="PS50088">
    <property type="entry name" value="ANK_REPEAT"/>
    <property type="match status" value="2"/>
</dbReference>
<comment type="subcellular location">
    <subcellularLocation>
        <location evidence="1">Nucleus</location>
    </subcellularLocation>
</comment>
<keyword evidence="4" id="KW-0677">Repeat</keyword>
<dbReference type="SUPFAM" id="SSF48403">
    <property type="entry name" value="Ankyrin repeat"/>
    <property type="match status" value="1"/>
</dbReference>
<keyword evidence="6" id="KW-0539">Nucleus</keyword>
<evidence type="ECO:0000259" key="11">
    <source>
        <dbReference type="PROSITE" id="PS50002"/>
    </source>
</evidence>
<feature type="domain" description="SH3" evidence="11">
    <location>
        <begin position="709"/>
        <end position="772"/>
    </location>
</feature>
<dbReference type="InterPro" id="IPR036770">
    <property type="entry name" value="Ankyrin_rpt-contain_sf"/>
</dbReference>
<evidence type="ECO:0000256" key="3">
    <source>
        <dbReference type="ARBA" id="ARBA00022703"/>
    </source>
</evidence>
<comment type="caution">
    <text evidence="12">The sequence shown here is derived from an EMBL/GenBank/DDBJ whole genome shotgun (WGS) entry which is preliminary data.</text>
</comment>
<feature type="compositionally biased region" description="Polar residues" evidence="10">
    <location>
        <begin position="30"/>
        <end position="41"/>
    </location>
</feature>
<dbReference type="SMART" id="SM00248">
    <property type="entry name" value="ANK"/>
    <property type="match status" value="2"/>
</dbReference>
<evidence type="ECO:0000256" key="9">
    <source>
        <dbReference type="SAM" id="Coils"/>
    </source>
</evidence>
<evidence type="ECO:0000256" key="1">
    <source>
        <dbReference type="ARBA" id="ARBA00004123"/>
    </source>
</evidence>
<dbReference type="GO" id="GO:0042981">
    <property type="term" value="P:regulation of apoptotic process"/>
    <property type="evidence" value="ECO:0007669"/>
    <property type="project" value="InterPro"/>
</dbReference>
<evidence type="ECO:0000256" key="8">
    <source>
        <dbReference type="PROSITE-ProRule" id="PRU00192"/>
    </source>
</evidence>
<dbReference type="Proteomes" id="UP001175271">
    <property type="component" value="Unassembled WGS sequence"/>
</dbReference>
<dbReference type="GO" id="GO:0002039">
    <property type="term" value="F:p53 binding"/>
    <property type="evidence" value="ECO:0007669"/>
    <property type="project" value="InterPro"/>
</dbReference>
<organism evidence="12 13">
    <name type="scientific">Steinernema hermaphroditum</name>
    <dbReference type="NCBI Taxonomy" id="289476"/>
    <lineage>
        <taxon>Eukaryota</taxon>
        <taxon>Metazoa</taxon>
        <taxon>Ecdysozoa</taxon>
        <taxon>Nematoda</taxon>
        <taxon>Chromadorea</taxon>
        <taxon>Rhabditida</taxon>
        <taxon>Tylenchina</taxon>
        <taxon>Panagrolaimomorpha</taxon>
        <taxon>Strongyloidoidea</taxon>
        <taxon>Steinernematidae</taxon>
        <taxon>Steinernema</taxon>
    </lineage>
</organism>
<evidence type="ECO:0000256" key="4">
    <source>
        <dbReference type="ARBA" id="ARBA00022737"/>
    </source>
</evidence>
<evidence type="ECO:0000256" key="7">
    <source>
        <dbReference type="PROSITE-ProRule" id="PRU00023"/>
    </source>
</evidence>
<feature type="repeat" description="ANK" evidence="7">
    <location>
        <begin position="643"/>
        <end position="675"/>
    </location>
</feature>
<gene>
    <name evidence="12" type="ORF">QR680_005005</name>
</gene>
<keyword evidence="5 7" id="KW-0040">ANK repeat</keyword>
<feature type="coiled-coil region" evidence="9">
    <location>
        <begin position="193"/>
        <end position="220"/>
    </location>
</feature>
<evidence type="ECO:0000256" key="2">
    <source>
        <dbReference type="ARBA" id="ARBA00022443"/>
    </source>
</evidence>
<feature type="repeat" description="ANK" evidence="7">
    <location>
        <begin position="610"/>
        <end position="642"/>
    </location>
</feature>
<evidence type="ECO:0000256" key="10">
    <source>
        <dbReference type="SAM" id="MobiDB-lite"/>
    </source>
</evidence>